<evidence type="ECO:0000256" key="2">
    <source>
        <dbReference type="ARBA" id="ARBA00005745"/>
    </source>
</evidence>
<evidence type="ECO:0000313" key="12">
    <source>
        <dbReference type="EMBL" id="OGD34301.1"/>
    </source>
</evidence>
<keyword evidence="8 10" id="KW-0472">Membrane</keyword>
<evidence type="ECO:0000256" key="4">
    <source>
        <dbReference type="ARBA" id="ARBA00022475"/>
    </source>
</evidence>
<feature type="transmembrane region" description="Helical" evidence="10">
    <location>
        <begin position="221"/>
        <end position="239"/>
    </location>
</feature>
<dbReference type="InterPro" id="IPR003004">
    <property type="entry name" value="GspF/PilC"/>
</dbReference>
<comment type="caution">
    <text evidence="12">The sequence shown here is derived from an EMBL/GenBank/DDBJ whole genome shotgun (WGS) entry which is preliminary data.</text>
</comment>
<evidence type="ECO:0000256" key="3">
    <source>
        <dbReference type="ARBA" id="ARBA00022448"/>
    </source>
</evidence>
<dbReference type="PANTHER" id="PTHR30012:SF0">
    <property type="entry name" value="TYPE II SECRETION SYSTEM PROTEIN F-RELATED"/>
    <property type="match status" value="1"/>
</dbReference>
<keyword evidence="3 9" id="KW-0813">Transport</keyword>
<dbReference type="PRINTS" id="PR00812">
    <property type="entry name" value="BCTERIALGSPF"/>
</dbReference>
<keyword evidence="5" id="KW-0997">Cell inner membrane</keyword>
<evidence type="ECO:0000256" key="9">
    <source>
        <dbReference type="RuleBase" id="RU003923"/>
    </source>
</evidence>
<comment type="similarity">
    <text evidence="2 9">Belongs to the GSP F family.</text>
</comment>
<reference evidence="12 13" key="1">
    <citation type="journal article" date="2016" name="Nat. Commun.">
        <title>Thousands of microbial genomes shed light on interconnected biogeochemical processes in an aquifer system.</title>
        <authorList>
            <person name="Anantharaman K."/>
            <person name="Brown C.T."/>
            <person name="Hug L.A."/>
            <person name="Sharon I."/>
            <person name="Castelle C.J."/>
            <person name="Probst A.J."/>
            <person name="Thomas B.C."/>
            <person name="Singh A."/>
            <person name="Wilkins M.J."/>
            <person name="Karaoz U."/>
            <person name="Brodie E.L."/>
            <person name="Williams K.H."/>
            <person name="Hubbard S.S."/>
            <person name="Banfield J.F."/>
        </authorList>
    </citation>
    <scope>NUCLEOTIDE SEQUENCE [LARGE SCALE GENOMIC DNA]</scope>
</reference>
<feature type="transmembrane region" description="Helical" evidence="10">
    <location>
        <begin position="168"/>
        <end position="190"/>
    </location>
</feature>
<dbReference type="PANTHER" id="PTHR30012">
    <property type="entry name" value="GENERAL SECRETION PATHWAY PROTEIN"/>
    <property type="match status" value="1"/>
</dbReference>
<evidence type="ECO:0000256" key="6">
    <source>
        <dbReference type="ARBA" id="ARBA00022692"/>
    </source>
</evidence>
<name>A0A1F5BUN4_9BACT</name>
<dbReference type="Pfam" id="PF00482">
    <property type="entry name" value="T2SSF"/>
    <property type="match status" value="2"/>
</dbReference>
<dbReference type="EMBL" id="MEYS01000001">
    <property type="protein sequence ID" value="OGD34301.1"/>
    <property type="molecule type" value="Genomic_DNA"/>
</dbReference>
<evidence type="ECO:0000256" key="8">
    <source>
        <dbReference type="ARBA" id="ARBA00023136"/>
    </source>
</evidence>
<dbReference type="InterPro" id="IPR042094">
    <property type="entry name" value="T2SS_GspF_sf"/>
</dbReference>
<feature type="transmembrane region" description="Helical" evidence="10">
    <location>
        <begin position="376"/>
        <end position="400"/>
    </location>
</feature>
<dbReference type="Proteomes" id="UP000176650">
    <property type="component" value="Unassembled WGS sequence"/>
</dbReference>
<dbReference type="PROSITE" id="PS00874">
    <property type="entry name" value="T2SP_F"/>
    <property type="match status" value="1"/>
</dbReference>
<feature type="domain" description="Type II secretion system protein GspF" evidence="11">
    <location>
        <begin position="274"/>
        <end position="395"/>
    </location>
</feature>
<evidence type="ECO:0000256" key="5">
    <source>
        <dbReference type="ARBA" id="ARBA00022519"/>
    </source>
</evidence>
<keyword evidence="6 9" id="KW-0812">Transmembrane</keyword>
<feature type="domain" description="Type II secretion system protein GspF" evidence="11">
    <location>
        <begin position="68"/>
        <end position="191"/>
    </location>
</feature>
<dbReference type="GO" id="GO:0009306">
    <property type="term" value="P:protein secretion"/>
    <property type="evidence" value="ECO:0007669"/>
    <property type="project" value="InterPro"/>
</dbReference>
<proteinExistence type="inferred from homology"/>
<evidence type="ECO:0000256" key="10">
    <source>
        <dbReference type="SAM" id="Phobius"/>
    </source>
</evidence>
<organism evidence="12 13">
    <name type="scientific">Candidatus Azambacteria bacterium RIFCSPLOWO2_01_FULL_46_25</name>
    <dbReference type="NCBI Taxonomy" id="1797298"/>
    <lineage>
        <taxon>Bacteria</taxon>
        <taxon>Candidatus Azamiibacteriota</taxon>
    </lineage>
</organism>
<dbReference type="InterPro" id="IPR001992">
    <property type="entry name" value="T2SS_GspF/T4SS_PilC_CS"/>
</dbReference>
<evidence type="ECO:0000256" key="7">
    <source>
        <dbReference type="ARBA" id="ARBA00022989"/>
    </source>
</evidence>
<keyword evidence="4" id="KW-1003">Cell membrane</keyword>
<accession>A0A1F5BUN4</accession>
<dbReference type="GO" id="GO:0005886">
    <property type="term" value="C:plasma membrane"/>
    <property type="evidence" value="ECO:0007669"/>
    <property type="project" value="UniProtKB-SubCell"/>
</dbReference>
<evidence type="ECO:0000259" key="11">
    <source>
        <dbReference type="Pfam" id="PF00482"/>
    </source>
</evidence>
<gene>
    <name evidence="12" type="ORF">A2988_02110</name>
</gene>
<evidence type="ECO:0000313" key="13">
    <source>
        <dbReference type="Proteomes" id="UP000176650"/>
    </source>
</evidence>
<dbReference type="AlphaFoldDB" id="A0A1F5BUN4"/>
<protein>
    <recommendedName>
        <fullName evidence="11">Type II secretion system protein GspF domain-containing protein</fullName>
    </recommendedName>
</protein>
<dbReference type="FunFam" id="1.20.81.30:FF:000001">
    <property type="entry name" value="Type II secretion system protein F"/>
    <property type="match status" value="2"/>
</dbReference>
<keyword evidence="7 10" id="KW-1133">Transmembrane helix</keyword>
<comment type="subcellular location">
    <subcellularLocation>
        <location evidence="1">Cell inner membrane</location>
        <topology evidence="1">Multi-pass membrane protein</topology>
    </subcellularLocation>
    <subcellularLocation>
        <location evidence="9">Cell membrane</location>
        <topology evidence="9">Multi-pass membrane protein</topology>
    </subcellularLocation>
</comment>
<dbReference type="InterPro" id="IPR018076">
    <property type="entry name" value="T2SS_GspF_dom"/>
</dbReference>
<evidence type="ECO:0000256" key="1">
    <source>
        <dbReference type="ARBA" id="ARBA00004429"/>
    </source>
</evidence>
<sequence length="404" mass="44457">MKFTYIASNQGGDIVEGEMEAGDQQAVLAYMQKHELFPVSIREKKKTGRSGLGISLFESVSVLDKIMFARNLSLMIKAGISISEAIDIMHEDAQKPTIKKIFAHVKLQLERGSQLSDALASFPRHFSKVFLSLLKSGEASGNLENALTQIAQQLKKESDLRKKVRSAMAYPAILVAASAGVMTLLAIVVLPKVGKIFAQSHIQLPFITRVLLGISDFITNQWPLALLMLFFLGLSFYLLKRSEMGKLALAGILRKTPVVSGLMQKIVLTRFDSTLYSLLKAGVPIIKALEITADAVGNALYRKVILDMTQKEIAKGISFGMALKRRPEYFPRLTTSMIVIGEKSGNLEQMLDNLASFYQEEVDDQLKTLITILEPALLLGVGLMVGTLALSIVIPIYQLIGNVR</sequence>
<dbReference type="Gene3D" id="1.20.81.30">
    <property type="entry name" value="Type II secretion system (T2SS), domain F"/>
    <property type="match status" value="2"/>
</dbReference>
<dbReference type="STRING" id="1797298.A2988_02110"/>